<dbReference type="Gene3D" id="3.40.50.12780">
    <property type="entry name" value="N-terminal domain of ligase-like"/>
    <property type="match status" value="1"/>
</dbReference>
<keyword evidence="4" id="KW-0547">Nucleotide-binding</keyword>
<dbReference type="InterPro" id="IPR042099">
    <property type="entry name" value="ANL_N_sf"/>
</dbReference>
<dbReference type="GO" id="GO:0005524">
    <property type="term" value="F:ATP binding"/>
    <property type="evidence" value="ECO:0007669"/>
    <property type="project" value="UniProtKB-KW"/>
</dbReference>
<dbReference type="InterPro" id="IPR000873">
    <property type="entry name" value="AMP-dep_synth/lig_dom"/>
</dbReference>
<dbReference type="EMBL" id="SEYY01000040">
    <property type="protein sequence ID" value="KAB7508148.1"/>
    <property type="molecule type" value="Genomic_DNA"/>
</dbReference>
<dbReference type="InterPro" id="IPR032387">
    <property type="entry name" value="ACAS_N"/>
</dbReference>
<sequence length="545" mass="60211">LYICILFQSETFWSILAKERLLWQKPFTQVSDHDPEAGKFRWFTDGVINVSENCVDRHAEKNPERVALIWEKDEPGTEERMTYRELKELVCRISNVLKDAGVNKGDRVAIYLPVMPFAVATMLACTRIGAIHSVVFAGFSAEALASRITDAQAETVITADQAVRGGKTIELKKTVDEAVSRCPSVKRVFVTSRTGAKVKKTSKDIDIDKAVVNASPNCPASPQNAEDLLFILYTSGSTGKPKGIAHSTAGYLLYASVTHKHVFNYKENDIYGCVADIGWITGHSYAVYGPLANGATTVLFESTPTYPDPGRYWDTVSRLGINQFYCAPTAIRLLLRSGDSWPAKYDLTSLQTGGIMISPRPSAPNAKINAGMPMRPMFGIGLELLDLSGNIVNENKVDGALCIRSIWPGIARTVYGDHQRYLETYFKPYPGYFFSGDAAVRDEEGYYQMSGRMDDVINVTGHRLGTAEVEDVMNEHVSIAETAVVGFPHEIKGEGVYAFVTLKNDVTETHDQIMKDGKVMVRSQIAAYAVPEKILISWSSKNALR</sequence>
<dbReference type="AlphaFoldDB" id="A0A5N5TPP1"/>
<evidence type="ECO:0000256" key="3">
    <source>
        <dbReference type="ARBA" id="ARBA00022598"/>
    </source>
</evidence>
<dbReference type="OrthoDB" id="1706066at2759"/>
<name>A0A5N5TPP1_9CRUS</name>
<feature type="domain" description="AMP-binding enzyme C-terminal" evidence="7">
    <location>
        <begin position="468"/>
        <end position="536"/>
    </location>
</feature>
<dbReference type="Pfam" id="PF16177">
    <property type="entry name" value="ACAS_N"/>
    <property type="match status" value="1"/>
</dbReference>
<reference evidence="9 10" key="1">
    <citation type="journal article" date="2019" name="PLoS Biol.">
        <title>Sex chromosomes control vertical transmission of feminizing Wolbachia symbionts in an isopod.</title>
        <authorList>
            <person name="Becking T."/>
            <person name="Chebbi M.A."/>
            <person name="Giraud I."/>
            <person name="Moumen B."/>
            <person name="Laverre T."/>
            <person name="Caubet Y."/>
            <person name="Peccoud J."/>
            <person name="Gilbert C."/>
            <person name="Cordaux R."/>
        </authorList>
    </citation>
    <scope>NUCLEOTIDE SEQUENCE [LARGE SCALE GENOMIC DNA]</scope>
    <source>
        <strain evidence="9">ANa2</strain>
        <tissue evidence="9">Whole body excluding digestive tract and cuticle</tissue>
    </source>
</reference>
<dbReference type="PROSITE" id="PS00455">
    <property type="entry name" value="AMP_BINDING"/>
    <property type="match status" value="1"/>
</dbReference>
<evidence type="ECO:0000256" key="1">
    <source>
        <dbReference type="ARBA" id="ARBA00006432"/>
    </source>
</evidence>
<dbReference type="Gene3D" id="3.30.300.30">
    <property type="match status" value="1"/>
</dbReference>
<dbReference type="PANTHER" id="PTHR24095">
    <property type="entry name" value="ACETYL-COENZYME A SYNTHETASE"/>
    <property type="match status" value="1"/>
</dbReference>
<keyword evidence="3" id="KW-0436">Ligase</keyword>
<keyword evidence="5" id="KW-0067">ATP-binding</keyword>
<dbReference type="Pfam" id="PF00501">
    <property type="entry name" value="AMP-binding"/>
    <property type="match status" value="1"/>
</dbReference>
<organism evidence="9 10">
    <name type="scientific">Armadillidium nasatum</name>
    <dbReference type="NCBI Taxonomy" id="96803"/>
    <lineage>
        <taxon>Eukaryota</taxon>
        <taxon>Metazoa</taxon>
        <taxon>Ecdysozoa</taxon>
        <taxon>Arthropoda</taxon>
        <taxon>Crustacea</taxon>
        <taxon>Multicrustacea</taxon>
        <taxon>Malacostraca</taxon>
        <taxon>Eumalacostraca</taxon>
        <taxon>Peracarida</taxon>
        <taxon>Isopoda</taxon>
        <taxon>Oniscidea</taxon>
        <taxon>Crinocheta</taxon>
        <taxon>Armadillidiidae</taxon>
        <taxon>Armadillidium</taxon>
    </lineage>
</organism>
<evidence type="ECO:0000313" key="10">
    <source>
        <dbReference type="Proteomes" id="UP000326759"/>
    </source>
</evidence>
<evidence type="ECO:0000256" key="2">
    <source>
        <dbReference type="ARBA" id="ARBA00013275"/>
    </source>
</evidence>
<dbReference type="GO" id="GO:0005739">
    <property type="term" value="C:mitochondrion"/>
    <property type="evidence" value="ECO:0007669"/>
    <property type="project" value="TreeGrafter"/>
</dbReference>
<proteinExistence type="inferred from homology"/>
<comment type="caution">
    <text evidence="9">The sequence shown here is derived from an EMBL/GenBank/DDBJ whole genome shotgun (WGS) entry which is preliminary data.</text>
</comment>
<evidence type="ECO:0000256" key="5">
    <source>
        <dbReference type="ARBA" id="ARBA00022840"/>
    </source>
</evidence>
<evidence type="ECO:0000259" key="6">
    <source>
        <dbReference type="Pfam" id="PF00501"/>
    </source>
</evidence>
<dbReference type="InterPro" id="IPR025110">
    <property type="entry name" value="AMP-bd_C"/>
</dbReference>
<dbReference type="InterPro" id="IPR045851">
    <property type="entry name" value="AMP-bd_C_sf"/>
</dbReference>
<dbReference type="EC" id="6.2.1.1" evidence="2"/>
<dbReference type="GO" id="GO:0003987">
    <property type="term" value="F:acetate-CoA ligase activity"/>
    <property type="evidence" value="ECO:0007669"/>
    <property type="project" value="UniProtKB-EC"/>
</dbReference>
<evidence type="ECO:0000256" key="4">
    <source>
        <dbReference type="ARBA" id="ARBA00022741"/>
    </source>
</evidence>
<evidence type="ECO:0000313" key="9">
    <source>
        <dbReference type="EMBL" id="KAB7508148.1"/>
    </source>
</evidence>
<gene>
    <name evidence="9" type="primary">Acss1</name>
    <name evidence="9" type="ORF">Anas_13091</name>
</gene>
<dbReference type="Proteomes" id="UP000326759">
    <property type="component" value="Unassembled WGS sequence"/>
</dbReference>
<evidence type="ECO:0000259" key="7">
    <source>
        <dbReference type="Pfam" id="PF13193"/>
    </source>
</evidence>
<evidence type="ECO:0000259" key="8">
    <source>
        <dbReference type="Pfam" id="PF16177"/>
    </source>
</evidence>
<comment type="similarity">
    <text evidence="1">Belongs to the ATP-dependent AMP-binding enzyme family.</text>
</comment>
<dbReference type="PANTHER" id="PTHR24095:SF14">
    <property type="entry name" value="ACETYL-COENZYME A SYNTHETASE 1"/>
    <property type="match status" value="1"/>
</dbReference>
<feature type="domain" description="AMP-dependent synthetase/ligase" evidence="6">
    <location>
        <begin position="56"/>
        <end position="353"/>
    </location>
</feature>
<dbReference type="Pfam" id="PF13193">
    <property type="entry name" value="AMP-binding_C"/>
    <property type="match status" value="1"/>
</dbReference>
<keyword evidence="10" id="KW-1185">Reference proteome</keyword>
<dbReference type="InterPro" id="IPR020845">
    <property type="entry name" value="AMP-binding_CS"/>
</dbReference>
<feature type="domain" description="Acetyl-coenzyme A synthetase N-terminal" evidence="8">
    <location>
        <begin position="9"/>
        <end position="54"/>
    </location>
</feature>
<protein>
    <recommendedName>
        <fullName evidence="2">acetate--CoA ligase</fullName>
        <ecNumber evidence="2">6.2.1.1</ecNumber>
    </recommendedName>
</protein>
<feature type="non-terminal residue" evidence="9">
    <location>
        <position position="1"/>
    </location>
</feature>
<dbReference type="SUPFAM" id="SSF56801">
    <property type="entry name" value="Acetyl-CoA synthetase-like"/>
    <property type="match status" value="1"/>
</dbReference>
<accession>A0A5N5TPP1</accession>
<dbReference type="GO" id="GO:0006085">
    <property type="term" value="P:acetyl-CoA biosynthetic process"/>
    <property type="evidence" value="ECO:0007669"/>
    <property type="project" value="TreeGrafter"/>
</dbReference>